<sequence>VHTVLVGGKLAAAAVGRASWQGQPALLATSSRDTVRLAAARVLLTQLARKLDDFGPQYRPANLRDSPDSTGEKK</sequence>
<gene>
    <name evidence="2" type="ORF">S03H2_63200</name>
</gene>
<evidence type="ECO:0000313" key="2">
    <source>
        <dbReference type="EMBL" id="GAH82909.1"/>
    </source>
</evidence>
<dbReference type="EMBL" id="BARU01040922">
    <property type="protein sequence ID" value="GAH82909.1"/>
    <property type="molecule type" value="Genomic_DNA"/>
</dbReference>
<name>X1JXB5_9ZZZZ</name>
<protein>
    <submittedName>
        <fullName evidence="2">Uncharacterized protein</fullName>
    </submittedName>
</protein>
<proteinExistence type="predicted"/>
<feature type="region of interest" description="Disordered" evidence="1">
    <location>
        <begin position="55"/>
        <end position="74"/>
    </location>
</feature>
<feature type="non-terminal residue" evidence="2">
    <location>
        <position position="1"/>
    </location>
</feature>
<accession>X1JXB5</accession>
<reference evidence="2" key="1">
    <citation type="journal article" date="2014" name="Front. Microbiol.">
        <title>High frequency of phylogenetically diverse reductive dehalogenase-homologous genes in deep subseafloor sedimentary metagenomes.</title>
        <authorList>
            <person name="Kawai M."/>
            <person name="Futagami T."/>
            <person name="Toyoda A."/>
            <person name="Takaki Y."/>
            <person name="Nishi S."/>
            <person name="Hori S."/>
            <person name="Arai W."/>
            <person name="Tsubouchi T."/>
            <person name="Morono Y."/>
            <person name="Uchiyama I."/>
            <person name="Ito T."/>
            <person name="Fujiyama A."/>
            <person name="Inagaki F."/>
            <person name="Takami H."/>
        </authorList>
    </citation>
    <scope>NUCLEOTIDE SEQUENCE</scope>
    <source>
        <strain evidence="2">Expedition CK06-06</strain>
    </source>
</reference>
<evidence type="ECO:0000256" key="1">
    <source>
        <dbReference type="SAM" id="MobiDB-lite"/>
    </source>
</evidence>
<dbReference type="AlphaFoldDB" id="X1JXB5"/>
<comment type="caution">
    <text evidence="2">The sequence shown here is derived from an EMBL/GenBank/DDBJ whole genome shotgun (WGS) entry which is preliminary data.</text>
</comment>
<feature type="compositionally biased region" description="Basic and acidic residues" evidence="1">
    <location>
        <begin position="65"/>
        <end position="74"/>
    </location>
</feature>
<organism evidence="2">
    <name type="scientific">marine sediment metagenome</name>
    <dbReference type="NCBI Taxonomy" id="412755"/>
    <lineage>
        <taxon>unclassified sequences</taxon>
        <taxon>metagenomes</taxon>
        <taxon>ecological metagenomes</taxon>
    </lineage>
</organism>